<dbReference type="STRING" id="1137991.SAMN05660642_04950"/>
<sequence>MPQPVTASGSRELPHERRRVWEALAVLAPYCAVCDVSYVVEGTGAPDRGTRFVCVPGRLDDGAHPPAGAPQGEIVEWVPLERVTTRLRLTPETWTTTIELADAGPGATLVTITVSHEPRSDGRLTQRLTQRLMRGGVREMVQRTVDGELDRLPAHVEQLPAG</sequence>
<accession>A0A1H0BVX2</accession>
<reference evidence="2" key="1">
    <citation type="submission" date="2016-10" db="EMBL/GenBank/DDBJ databases">
        <authorList>
            <person name="Varghese N."/>
            <person name="Submissions S."/>
        </authorList>
    </citation>
    <scope>NUCLEOTIDE SEQUENCE [LARGE SCALE GENOMIC DNA]</scope>
    <source>
        <strain evidence="2">DSM 45419</strain>
    </source>
</reference>
<evidence type="ECO:0008006" key="3">
    <source>
        <dbReference type="Google" id="ProtNLM"/>
    </source>
</evidence>
<dbReference type="SUPFAM" id="SSF55961">
    <property type="entry name" value="Bet v1-like"/>
    <property type="match status" value="1"/>
</dbReference>
<organism evidence="1 2">
    <name type="scientific">Geodermatophilus siccatus</name>
    <dbReference type="NCBI Taxonomy" id="1137991"/>
    <lineage>
        <taxon>Bacteria</taxon>
        <taxon>Bacillati</taxon>
        <taxon>Actinomycetota</taxon>
        <taxon>Actinomycetes</taxon>
        <taxon>Geodermatophilales</taxon>
        <taxon>Geodermatophilaceae</taxon>
        <taxon>Geodermatophilus</taxon>
    </lineage>
</organism>
<evidence type="ECO:0000313" key="1">
    <source>
        <dbReference type="EMBL" id="SDN49788.1"/>
    </source>
</evidence>
<dbReference type="AlphaFoldDB" id="A0A1H0BVX2"/>
<protein>
    <recommendedName>
        <fullName evidence="3">Polyketide cyclase / dehydrase and lipid transport</fullName>
    </recommendedName>
</protein>
<dbReference type="Gene3D" id="3.30.530.20">
    <property type="match status" value="1"/>
</dbReference>
<proteinExistence type="predicted"/>
<dbReference type="RefSeq" id="WP_091224494.1">
    <property type="nucleotide sequence ID" value="NZ_FNHE01000030.1"/>
</dbReference>
<name>A0A1H0BVX2_9ACTN</name>
<gene>
    <name evidence="1" type="ORF">SAMN05660642_04950</name>
</gene>
<dbReference type="EMBL" id="FNHE01000030">
    <property type="protein sequence ID" value="SDN49788.1"/>
    <property type="molecule type" value="Genomic_DNA"/>
</dbReference>
<evidence type="ECO:0000313" key="2">
    <source>
        <dbReference type="Proteomes" id="UP000198680"/>
    </source>
</evidence>
<dbReference type="OrthoDB" id="5187831at2"/>
<keyword evidence="2" id="KW-1185">Reference proteome</keyword>
<dbReference type="Proteomes" id="UP000198680">
    <property type="component" value="Unassembled WGS sequence"/>
</dbReference>
<dbReference type="InterPro" id="IPR023393">
    <property type="entry name" value="START-like_dom_sf"/>
</dbReference>